<proteinExistence type="predicted"/>
<evidence type="ECO:0000313" key="1">
    <source>
        <dbReference type="EMBL" id="TMQ48556.1"/>
    </source>
</evidence>
<dbReference type="PROSITE" id="PS51257">
    <property type="entry name" value="PROKAR_LIPOPROTEIN"/>
    <property type="match status" value="1"/>
</dbReference>
<name>A0A538SB38_UNCEI</name>
<evidence type="ECO:0000313" key="2">
    <source>
        <dbReference type="Proteomes" id="UP000316292"/>
    </source>
</evidence>
<accession>A0A538SB38</accession>
<protein>
    <recommendedName>
        <fullName evidence="3">Nuclear transport factor 2 family protein</fullName>
    </recommendedName>
</protein>
<organism evidence="1 2">
    <name type="scientific">Eiseniibacteriota bacterium</name>
    <dbReference type="NCBI Taxonomy" id="2212470"/>
    <lineage>
        <taxon>Bacteria</taxon>
        <taxon>Candidatus Eiseniibacteriota</taxon>
    </lineage>
</organism>
<reference evidence="1 2" key="1">
    <citation type="journal article" date="2019" name="Nat. Microbiol.">
        <title>Mediterranean grassland soil C-N compound turnover is dependent on rainfall and depth, and is mediated by genomically divergent microorganisms.</title>
        <authorList>
            <person name="Diamond S."/>
            <person name="Andeer P.F."/>
            <person name="Li Z."/>
            <person name="Crits-Christoph A."/>
            <person name="Burstein D."/>
            <person name="Anantharaman K."/>
            <person name="Lane K.R."/>
            <person name="Thomas B.C."/>
            <person name="Pan C."/>
            <person name="Northen T.R."/>
            <person name="Banfield J.F."/>
        </authorList>
    </citation>
    <scope>NUCLEOTIDE SEQUENCE [LARGE SCALE GENOMIC DNA]</scope>
    <source>
        <strain evidence="1">WS_1</strain>
    </source>
</reference>
<dbReference type="Proteomes" id="UP000316292">
    <property type="component" value="Unassembled WGS sequence"/>
</dbReference>
<gene>
    <name evidence="1" type="ORF">E6K71_06915</name>
</gene>
<dbReference type="EMBL" id="VBOR01000071">
    <property type="protein sequence ID" value="TMQ48556.1"/>
    <property type="molecule type" value="Genomic_DNA"/>
</dbReference>
<comment type="caution">
    <text evidence="1">The sequence shown here is derived from an EMBL/GenBank/DDBJ whole genome shotgun (WGS) entry which is preliminary data.</text>
</comment>
<sequence length="199" mass="21712">MGGNRKTWFAALTLVTLAGVLSGCLFSPRAPRPGGGSGVICLTPNSPEAVLSNVIAHYASVAGVTCYTQMLDATFAFHPDASDSIQALPDTVYSNWNRDIETRDASNLASNATFRAASFDSEYAARVISSDQRTQIRFYAYHLIIHASQVSDTLFQGLADVTFFQGADAQWHITNWADKRDASGAKTWGYLRARYRVGF</sequence>
<dbReference type="AlphaFoldDB" id="A0A538SB38"/>
<evidence type="ECO:0008006" key="3">
    <source>
        <dbReference type="Google" id="ProtNLM"/>
    </source>
</evidence>